<dbReference type="InterPro" id="IPR009057">
    <property type="entry name" value="Homeodomain-like_sf"/>
</dbReference>
<keyword evidence="2" id="KW-0229">DNA integration</keyword>
<evidence type="ECO:0000313" key="8">
    <source>
        <dbReference type="EMBL" id="AKN35929.1"/>
    </source>
</evidence>
<organism evidence="8">
    <name type="scientific">Vibrio splendidus</name>
    <dbReference type="NCBI Taxonomy" id="29497"/>
    <lineage>
        <taxon>Bacteria</taxon>
        <taxon>Pseudomonadati</taxon>
        <taxon>Pseudomonadota</taxon>
        <taxon>Gammaproteobacteria</taxon>
        <taxon>Vibrionales</taxon>
        <taxon>Vibrionaceae</taxon>
        <taxon>Vibrio</taxon>
    </lineage>
</organism>
<dbReference type="SUPFAM" id="SSF46689">
    <property type="entry name" value="Homeodomain-like"/>
    <property type="match status" value="1"/>
</dbReference>
<evidence type="ECO:0000256" key="1">
    <source>
        <dbReference type="ARBA" id="ARBA00009913"/>
    </source>
</evidence>
<evidence type="ECO:0000259" key="7">
    <source>
        <dbReference type="PROSITE" id="PS51736"/>
    </source>
</evidence>
<protein>
    <recommendedName>
        <fullName evidence="7">Resolvase/invertase-type recombinase catalytic domain-containing protein</fullName>
    </recommendedName>
</protein>
<dbReference type="GO" id="GO:0000150">
    <property type="term" value="F:DNA strand exchange activity"/>
    <property type="evidence" value="ECO:0007669"/>
    <property type="project" value="InterPro"/>
</dbReference>
<dbReference type="RefSeq" id="WP_050620998.1">
    <property type="nucleotide sequence ID" value="NZ_JBGONP010000037.1"/>
</dbReference>
<dbReference type="PANTHER" id="PTHR30461:SF26">
    <property type="entry name" value="RESOLVASE HOMOLOG YNEB"/>
    <property type="match status" value="1"/>
</dbReference>
<dbReference type="InterPro" id="IPR050639">
    <property type="entry name" value="SSR_resolvase"/>
</dbReference>
<evidence type="ECO:0000256" key="3">
    <source>
        <dbReference type="ARBA" id="ARBA00023125"/>
    </source>
</evidence>
<dbReference type="Gene3D" id="3.40.50.1390">
    <property type="entry name" value="Resolvase, N-terminal catalytic domain"/>
    <property type="match status" value="1"/>
</dbReference>
<dbReference type="GO" id="GO:0015074">
    <property type="term" value="P:DNA integration"/>
    <property type="evidence" value="ECO:0007669"/>
    <property type="project" value="UniProtKB-KW"/>
</dbReference>
<accession>A0A0H3ZPT4</accession>
<dbReference type="InterPro" id="IPR006120">
    <property type="entry name" value="Resolvase_HTH_dom"/>
</dbReference>
<dbReference type="PROSITE" id="PS00397">
    <property type="entry name" value="RECOMBINASES_1"/>
    <property type="match status" value="1"/>
</dbReference>
<evidence type="ECO:0000256" key="5">
    <source>
        <dbReference type="PIRSR" id="PIRSR606118-50"/>
    </source>
</evidence>
<dbReference type="InterPro" id="IPR036162">
    <property type="entry name" value="Resolvase-like_N_sf"/>
</dbReference>
<dbReference type="EMBL" id="KP795459">
    <property type="protein sequence ID" value="AKN35929.1"/>
    <property type="molecule type" value="Genomic_DNA"/>
</dbReference>
<name>A0A0H3ZPT4_VIBSP</name>
<dbReference type="PROSITE" id="PS51736">
    <property type="entry name" value="RECOMBINASES_3"/>
    <property type="match status" value="1"/>
</dbReference>
<reference evidence="8" key="1">
    <citation type="journal article" date="2015" name="MBio">
        <title>Eco-Evolutionary Dynamics of Episomes among Ecologically Cohesive Bacterial Populations.</title>
        <authorList>
            <person name="Xue H."/>
            <person name="Cordero O.X."/>
            <person name="Camas F.M."/>
            <person name="Trimble W."/>
            <person name="Meyer F."/>
            <person name="Guglielmini J."/>
            <person name="Rocha E.P."/>
            <person name="Polz M.F."/>
        </authorList>
    </citation>
    <scope>NUCLEOTIDE SEQUENCE</scope>
    <source>
        <strain evidence="8">5S_118</strain>
    </source>
</reference>
<evidence type="ECO:0000256" key="2">
    <source>
        <dbReference type="ARBA" id="ARBA00022908"/>
    </source>
</evidence>
<dbReference type="CDD" id="cd03768">
    <property type="entry name" value="SR_ResInv"/>
    <property type="match status" value="1"/>
</dbReference>
<dbReference type="SUPFAM" id="SSF53041">
    <property type="entry name" value="Resolvase-like"/>
    <property type="match status" value="1"/>
</dbReference>
<dbReference type="AlphaFoldDB" id="A0A0H3ZPT4"/>
<feature type="active site" description="O-(5'-phospho-DNA)-serine intermediate" evidence="5 6">
    <location>
        <position position="9"/>
    </location>
</feature>
<keyword evidence="4" id="KW-0233">DNA recombination</keyword>
<dbReference type="PANTHER" id="PTHR30461">
    <property type="entry name" value="DNA-INVERTASE FROM LAMBDOID PROPHAGE"/>
    <property type="match status" value="1"/>
</dbReference>
<dbReference type="Pfam" id="PF00239">
    <property type="entry name" value="Resolvase"/>
    <property type="match status" value="1"/>
</dbReference>
<dbReference type="Gene3D" id="1.10.10.60">
    <property type="entry name" value="Homeodomain-like"/>
    <property type="match status" value="1"/>
</dbReference>
<comment type="similarity">
    <text evidence="1">Belongs to the site-specific recombinase resolvase family.</text>
</comment>
<dbReference type="SMART" id="SM00857">
    <property type="entry name" value="Resolvase"/>
    <property type="match status" value="1"/>
</dbReference>
<feature type="domain" description="Resolvase/invertase-type recombinase catalytic" evidence="7">
    <location>
        <begin position="1"/>
        <end position="135"/>
    </location>
</feature>
<dbReference type="InterPro" id="IPR006119">
    <property type="entry name" value="Resolv_N"/>
</dbReference>
<sequence>MKIGYARVSTQDQTLNVQTKQLNAIGCEKIYQEQASGKSSDREQLNLLLDFAREGDVIHVTKVDRIARNTIDALHIADQLAAKKAGLVFHDLGDLDINSDVGRVIYTTISAFAEMERKRILQRCNEGRERARSEGRHLGRFPDKTLHHRIQELAEQGLNKHAISKELGCSRTTVYKVLANNNEG</sequence>
<dbReference type="Pfam" id="PF02796">
    <property type="entry name" value="HTH_7"/>
    <property type="match status" value="1"/>
</dbReference>
<evidence type="ECO:0000256" key="4">
    <source>
        <dbReference type="ARBA" id="ARBA00023172"/>
    </source>
</evidence>
<dbReference type="GO" id="GO:0003677">
    <property type="term" value="F:DNA binding"/>
    <property type="evidence" value="ECO:0007669"/>
    <property type="project" value="UniProtKB-KW"/>
</dbReference>
<keyword evidence="3" id="KW-0238">DNA-binding</keyword>
<dbReference type="InterPro" id="IPR006118">
    <property type="entry name" value="Recombinase_CS"/>
</dbReference>
<evidence type="ECO:0000256" key="6">
    <source>
        <dbReference type="PROSITE-ProRule" id="PRU10137"/>
    </source>
</evidence>
<proteinExistence type="inferred from homology"/>